<keyword evidence="10 16" id="KW-1133">Transmembrane helix</keyword>
<keyword evidence="7 15" id="KW-0479">Metal-binding</keyword>
<feature type="transmembrane region" description="Helical" evidence="16">
    <location>
        <begin position="40"/>
        <end position="65"/>
    </location>
</feature>
<dbReference type="PROSITE" id="PS51002">
    <property type="entry name" value="CYTB_NTER"/>
    <property type="match status" value="1"/>
</dbReference>
<evidence type="ECO:0000256" key="2">
    <source>
        <dbReference type="ARBA" id="ARBA00013531"/>
    </source>
</evidence>
<dbReference type="PIRSF" id="PIRSF038885">
    <property type="entry name" value="COB"/>
    <property type="match status" value="1"/>
</dbReference>
<feature type="transmembrane region" description="Helical" evidence="16">
    <location>
        <begin position="360"/>
        <end position="380"/>
    </location>
</feature>
<dbReference type="GO" id="GO:0005743">
    <property type="term" value="C:mitochondrial inner membrane"/>
    <property type="evidence" value="ECO:0007669"/>
    <property type="project" value="UniProtKB-SubCell"/>
</dbReference>
<accession>A0A076VI26</accession>
<dbReference type="GO" id="GO:0016491">
    <property type="term" value="F:oxidoreductase activity"/>
    <property type="evidence" value="ECO:0007669"/>
    <property type="project" value="UniProtKB-UniRule"/>
</dbReference>
<comment type="cofactor">
    <cofactor evidence="15">
        <name>heme</name>
        <dbReference type="ChEBI" id="CHEBI:30413"/>
    </cofactor>
    <text evidence="15">Binds 2 heme groups non-covalently.</text>
</comment>
<feature type="transmembrane region" description="Helical" evidence="16">
    <location>
        <begin position="151"/>
        <end position="172"/>
    </location>
</feature>
<evidence type="ECO:0000313" key="19">
    <source>
        <dbReference type="EMBL" id="AIK29124.1"/>
    </source>
</evidence>
<dbReference type="RefSeq" id="YP_009054636.1">
    <property type="nucleotide sequence ID" value="NC_024758.1"/>
</dbReference>
<dbReference type="CDD" id="cd00284">
    <property type="entry name" value="Cytochrome_b_N"/>
    <property type="match status" value="1"/>
</dbReference>
<dbReference type="InterPro" id="IPR005797">
    <property type="entry name" value="Cyt_b/b6_N"/>
</dbReference>
<feature type="binding site" description="axial binding residue" evidence="15">
    <location>
        <position position="193"/>
    </location>
    <ligand>
        <name>heme b</name>
        <dbReference type="ChEBI" id="CHEBI:60344"/>
        <label>b562</label>
    </ligand>
    <ligandPart>
        <name>Fe</name>
        <dbReference type="ChEBI" id="CHEBI:18248"/>
    </ligandPart>
</feature>
<dbReference type="SUPFAM" id="SSF81342">
    <property type="entry name" value="Transmembrane di-heme cytochromes"/>
    <property type="match status" value="1"/>
</dbReference>
<feature type="binding site" description="axial binding residue" evidence="15">
    <location>
        <position position="207"/>
    </location>
    <ligand>
        <name>heme b</name>
        <dbReference type="ChEBI" id="CHEBI:60344"/>
        <label>b566</label>
    </ligand>
    <ligandPart>
        <name>Fe</name>
        <dbReference type="ChEBI" id="CHEBI:18248"/>
    </ligandPart>
</feature>
<keyword evidence="11 15" id="KW-0408">Iron</keyword>
<dbReference type="Gene3D" id="1.20.810.10">
    <property type="entry name" value="Cytochrome Bc1 Complex, Chain C"/>
    <property type="match status" value="1"/>
</dbReference>
<geneLocation type="mitochondrion" evidence="19"/>
<feature type="binding site" description="axial binding residue" evidence="15">
    <location>
        <position position="106"/>
    </location>
    <ligand>
        <name>heme b</name>
        <dbReference type="ChEBI" id="CHEBI:60344"/>
        <label>b566</label>
    </ligand>
    <ligandPart>
        <name>Fe</name>
        <dbReference type="ChEBI" id="CHEBI:18248"/>
    </ligandPart>
</feature>
<evidence type="ECO:0000256" key="14">
    <source>
        <dbReference type="PIRSR" id="PIRSR038885-1"/>
    </source>
</evidence>
<dbReference type="InterPro" id="IPR030689">
    <property type="entry name" value="Cytochrome_b"/>
</dbReference>
<feature type="transmembrane region" description="Helical" evidence="16">
    <location>
        <begin position="235"/>
        <end position="254"/>
    </location>
</feature>
<feature type="transmembrane region" description="Helical" evidence="16">
    <location>
        <begin position="192"/>
        <end position="214"/>
    </location>
</feature>
<dbReference type="InterPro" id="IPR016174">
    <property type="entry name" value="Di-haem_cyt_TM"/>
</dbReference>
<evidence type="ECO:0000256" key="12">
    <source>
        <dbReference type="ARBA" id="ARBA00023128"/>
    </source>
</evidence>
<comment type="function">
    <text evidence="16">Component of the ubiquinol-cytochrome c reductase complex (complex III or cytochrome b-c1 complex) that is part of the mitochondrial respiratory chain. The b-c1 complex mediates electron transfer from ubiquinol to cytochrome c. Contributes to the generation of a proton gradient across the mitochondrial membrane that is then used for ATP synthesis.</text>
</comment>
<dbReference type="PANTHER" id="PTHR19271">
    <property type="entry name" value="CYTOCHROME B"/>
    <property type="match status" value="1"/>
</dbReference>
<protein>
    <recommendedName>
        <fullName evidence="2 16">Cytochrome b</fullName>
    </recommendedName>
</protein>
<evidence type="ECO:0000256" key="8">
    <source>
        <dbReference type="ARBA" id="ARBA00022792"/>
    </source>
</evidence>
<dbReference type="InterPro" id="IPR036150">
    <property type="entry name" value="Cyt_b/b6_C_sf"/>
</dbReference>
<evidence type="ECO:0000256" key="4">
    <source>
        <dbReference type="ARBA" id="ARBA00022617"/>
    </source>
</evidence>
<evidence type="ECO:0000256" key="6">
    <source>
        <dbReference type="ARBA" id="ARBA00022692"/>
    </source>
</evidence>
<feature type="transmembrane region" description="Helical" evidence="16">
    <location>
        <begin position="124"/>
        <end position="144"/>
    </location>
</feature>
<feature type="binding site" description="axial binding residue" evidence="15">
    <location>
        <position position="92"/>
    </location>
    <ligand>
        <name>heme b</name>
        <dbReference type="ChEBI" id="CHEBI:60344"/>
        <label>b562</label>
    </ligand>
    <ligandPart>
        <name>Fe</name>
        <dbReference type="ChEBI" id="CHEBI:18248"/>
    </ligandPart>
</feature>
<evidence type="ECO:0000256" key="13">
    <source>
        <dbReference type="ARBA" id="ARBA00023136"/>
    </source>
</evidence>
<keyword evidence="9 16" id="KW-0249">Electron transport</keyword>
<dbReference type="GO" id="GO:0008121">
    <property type="term" value="F:quinol-cytochrome-c reductase activity"/>
    <property type="evidence" value="ECO:0007669"/>
    <property type="project" value="InterPro"/>
</dbReference>
<feature type="transmembrane region" description="Helical" evidence="16">
    <location>
        <begin position="299"/>
        <end position="317"/>
    </location>
</feature>
<dbReference type="GO" id="GO:0046872">
    <property type="term" value="F:metal ion binding"/>
    <property type="evidence" value="ECO:0007669"/>
    <property type="project" value="UniProtKB-UniRule"/>
</dbReference>
<keyword evidence="5 16" id="KW-0679">Respiratory chain</keyword>
<dbReference type="EMBL" id="KJ806268">
    <property type="protein sequence ID" value="AIK29124.1"/>
    <property type="molecule type" value="Genomic_DNA"/>
</dbReference>
<keyword evidence="13 16" id="KW-0472">Membrane</keyword>
<feature type="domain" description="Cytochrome b/b6 N-terminal region profile" evidence="17">
    <location>
        <begin position="11"/>
        <end position="220"/>
    </location>
</feature>
<sequence>MTNLKQNQQLRGSLLNQPLLSVVQNHLISYPTPSNLSGRWNWGVLAGICLIAQILTGFFLAMHYASSVDLAFNSVQHLMRDVPGGWALRYMHANGASLFFVVVYRHLFRGMYYTSYAQPREAVWLLGVIIFRLRILTAFIGYVLPWGQRSLWGSVVITSLASALPIVGSHIVSWLWGGFSVDNPTLNRFYSFHYMFPFILAAASIVHLAALHHYGSTNPLGITAQVDLVEFYPYFYVKDLVATLGLGILAAWLVGFEPELLGHPDNNIPANPYSTPAHIVPEWYFVWVYAILRSIPNKLAGVAAIALVFITLAMLPYRHKPGVRSPQFRAVHQNRRWCWFGVFVLLTYRGHQPVEPPYVFRGQFATVAFFVLLGAIRIVAGWEDRVRATVNRPRPNKF</sequence>
<organism evidence="19">
    <name type="scientific">Chromochloris zofingiensis</name>
    <dbReference type="NCBI Taxonomy" id="31302"/>
    <lineage>
        <taxon>Eukaryota</taxon>
        <taxon>Viridiplantae</taxon>
        <taxon>Chlorophyta</taxon>
        <taxon>core chlorophytes</taxon>
        <taxon>Chlorophyceae</taxon>
        <taxon>CS clade</taxon>
        <taxon>Sphaeropleales</taxon>
        <taxon>Chromochloridaceae</taxon>
        <taxon>Chromochloris</taxon>
    </lineage>
</organism>
<dbReference type="GO" id="GO:0045275">
    <property type="term" value="C:respiratory chain complex III"/>
    <property type="evidence" value="ECO:0007669"/>
    <property type="project" value="InterPro"/>
</dbReference>
<feature type="transmembrane region" description="Helical" evidence="16">
    <location>
        <begin position="86"/>
        <end position="104"/>
    </location>
</feature>
<dbReference type="InterPro" id="IPR048260">
    <property type="entry name" value="Cytochrome_b_C_euk/bac"/>
</dbReference>
<evidence type="ECO:0000256" key="15">
    <source>
        <dbReference type="PIRSR" id="PIRSR038885-2"/>
    </source>
</evidence>
<evidence type="ECO:0000256" key="9">
    <source>
        <dbReference type="ARBA" id="ARBA00022982"/>
    </source>
</evidence>
<dbReference type="GO" id="GO:0006122">
    <property type="term" value="P:mitochondrial electron transport, ubiquinol to cytochrome c"/>
    <property type="evidence" value="ECO:0007669"/>
    <property type="project" value="TreeGrafter"/>
</dbReference>
<dbReference type="InterPro" id="IPR005798">
    <property type="entry name" value="Cyt_b/b6_C"/>
</dbReference>
<feature type="binding site" evidence="14">
    <location>
        <position position="212"/>
    </location>
    <ligand>
        <name>a ubiquinone</name>
        <dbReference type="ChEBI" id="CHEBI:16389"/>
    </ligand>
</feature>
<comment type="cofactor">
    <cofactor evidence="16">
        <name>heme b</name>
        <dbReference type="ChEBI" id="CHEBI:60344"/>
    </cofactor>
    <text evidence="16">Binds 2 heme groups non-covalently.</text>
</comment>
<keyword evidence="4 15" id="KW-0349">Heme</keyword>
<evidence type="ECO:0000256" key="5">
    <source>
        <dbReference type="ARBA" id="ARBA00022660"/>
    </source>
</evidence>
<reference evidence="19" key="1">
    <citation type="journal article" date="2014" name="Genome Biol. Evol.">
        <title>Gene arrangement convergence, diverse intron content, and genetic code modifications in mitochondrial genomes of Sphaeropleales (Chlorophyta).</title>
        <authorList>
            <person name="Fucikova K."/>
            <person name="Lewis P.O."/>
            <person name="Gonzalez-Halphen D."/>
            <person name="Lewis L.A."/>
        </authorList>
    </citation>
    <scope>NUCLEOTIDE SEQUENCE</scope>
    <source>
        <strain evidence="19">UTEX 56</strain>
    </source>
</reference>
<dbReference type="SUPFAM" id="SSF81648">
    <property type="entry name" value="a domain/subunit of cytochrome bc1 complex (Ubiquinol-cytochrome c reductase)"/>
    <property type="match status" value="1"/>
</dbReference>
<keyword evidence="3 16" id="KW-0813">Transport</keyword>
<keyword evidence="12 16" id="KW-0496">Mitochondrion</keyword>
<dbReference type="PANTHER" id="PTHR19271:SF16">
    <property type="entry name" value="CYTOCHROME B"/>
    <property type="match status" value="1"/>
</dbReference>
<evidence type="ECO:0000256" key="11">
    <source>
        <dbReference type="ARBA" id="ARBA00023004"/>
    </source>
</evidence>
<evidence type="ECO:0000259" key="17">
    <source>
        <dbReference type="PROSITE" id="PS51002"/>
    </source>
</evidence>
<dbReference type="Pfam" id="PF00032">
    <property type="entry name" value="Cytochrom_B_C"/>
    <property type="match status" value="1"/>
</dbReference>
<evidence type="ECO:0000256" key="16">
    <source>
        <dbReference type="RuleBase" id="RU362117"/>
    </source>
</evidence>
<comment type="similarity">
    <text evidence="16">Belongs to the cytochrome b family.</text>
</comment>
<dbReference type="Pfam" id="PF00033">
    <property type="entry name" value="Cytochrome_B"/>
    <property type="match status" value="1"/>
</dbReference>
<evidence type="ECO:0000256" key="7">
    <source>
        <dbReference type="ARBA" id="ARBA00022723"/>
    </source>
</evidence>
<keyword evidence="8" id="KW-0999">Mitochondrion inner membrane</keyword>
<dbReference type="InterPro" id="IPR027387">
    <property type="entry name" value="Cytb/b6-like_sf"/>
</dbReference>
<evidence type="ECO:0000259" key="18">
    <source>
        <dbReference type="PROSITE" id="PS51003"/>
    </source>
</evidence>
<feature type="domain" description="Cytochrome b/b6 C-terminal region profile" evidence="18">
    <location>
        <begin position="221"/>
        <end position="390"/>
    </location>
</feature>
<proteinExistence type="inferred from homology"/>
<dbReference type="PROSITE" id="PS51003">
    <property type="entry name" value="CYTB_CTER"/>
    <property type="match status" value="1"/>
</dbReference>
<name>A0A076VI26_9CHLO</name>
<comment type="subcellular location">
    <subcellularLocation>
        <location evidence="1">Mitochondrion inner membrane</location>
        <topology evidence="1">Multi-pass membrane protein</topology>
    </subcellularLocation>
</comment>
<keyword evidence="6 16" id="KW-0812">Transmembrane</keyword>
<evidence type="ECO:0000256" key="3">
    <source>
        <dbReference type="ARBA" id="ARBA00022448"/>
    </source>
</evidence>
<dbReference type="CDD" id="cd00290">
    <property type="entry name" value="cytochrome_b_C"/>
    <property type="match status" value="1"/>
</dbReference>
<evidence type="ECO:0000256" key="1">
    <source>
        <dbReference type="ARBA" id="ARBA00004448"/>
    </source>
</evidence>
<evidence type="ECO:0000256" key="10">
    <source>
        <dbReference type="ARBA" id="ARBA00022989"/>
    </source>
</evidence>
<dbReference type="InterPro" id="IPR048259">
    <property type="entry name" value="Cytochrome_b_N_euk/bac"/>
</dbReference>
<dbReference type="AlphaFoldDB" id="A0A076VI26"/>